<protein>
    <submittedName>
        <fullName evidence="1">Uncharacterized protein</fullName>
    </submittedName>
</protein>
<gene>
    <name evidence="1" type="ORF">HXK21_00435</name>
</gene>
<comment type="caution">
    <text evidence="1">The sequence shown here is derived from an EMBL/GenBank/DDBJ whole genome shotgun (WGS) entry which is preliminary data.</text>
</comment>
<dbReference type="AlphaFoldDB" id="A0A929RUL4"/>
<dbReference type="RefSeq" id="WP_303762442.1">
    <property type="nucleotide sequence ID" value="NZ_JABZGR010000001.1"/>
</dbReference>
<dbReference type="EMBL" id="JABZGR010000001">
    <property type="protein sequence ID" value="MBF0969498.1"/>
    <property type="molecule type" value="Genomic_DNA"/>
</dbReference>
<evidence type="ECO:0000313" key="1">
    <source>
        <dbReference type="EMBL" id="MBF0969498.1"/>
    </source>
</evidence>
<organism evidence="1 2">
    <name type="scientific">Alloprevotella tannerae</name>
    <dbReference type="NCBI Taxonomy" id="76122"/>
    <lineage>
        <taxon>Bacteria</taxon>
        <taxon>Pseudomonadati</taxon>
        <taxon>Bacteroidota</taxon>
        <taxon>Bacteroidia</taxon>
        <taxon>Bacteroidales</taxon>
        <taxon>Prevotellaceae</taxon>
        <taxon>Alloprevotella</taxon>
    </lineage>
</organism>
<dbReference type="Proteomes" id="UP000704068">
    <property type="component" value="Unassembled WGS sequence"/>
</dbReference>
<reference evidence="1" key="1">
    <citation type="submission" date="2020-04" db="EMBL/GenBank/DDBJ databases">
        <title>Deep metagenomics examines the oral microbiome during advanced dental caries in children, revealing novel taxa and co-occurrences with host molecules.</title>
        <authorList>
            <person name="Baker J.L."/>
            <person name="Morton J.T."/>
            <person name="Dinis M."/>
            <person name="Alvarez R."/>
            <person name="Tran N.C."/>
            <person name="Knight R."/>
            <person name="Edlund A."/>
        </authorList>
    </citation>
    <scope>NUCLEOTIDE SEQUENCE</scope>
    <source>
        <strain evidence="1">JCVI_34_bin.1</strain>
    </source>
</reference>
<accession>A0A929RUL4</accession>
<proteinExistence type="predicted"/>
<name>A0A929RUL4_9BACT</name>
<sequence>MIYIGIDTGVHTGIAVWDNKQRSFECVEAVKIHQAMKTVLDRAKECLERGVRICVRVEDPRQRTWYGTNKMSREEERKRLQGVGSVKRDASVWEDFLTDLVKEFGTVLDFQMVAPKNNKTKLSSNQFNAYTRWNRRTNEHGRDAAMLVFGF</sequence>
<evidence type="ECO:0000313" key="2">
    <source>
        <dbReference type="Proteomes" id="UP000704068"/>
    </source>
</evidence>